<dbReference type="AlphaFoldDB" id="A0A6G1E6I1"/>
<dbReference type="EMBL" id="SPHZ02000005">
    <property type="protein sequence ID" value="KAF0920326.1"/>
    <property type="molecule type" value="Genomic_DNA"/>
</dbReference>
<sequence length="128" mass="14893">MTQRAREISSGVYTYKHRCKGGVDIHDVYIKKSKFRVLFPYVGAIFPSVNVLHALLSKGSLCFNSFWSISFVIIVTKCLQYKAVKKESLLIMPTFGVQLEQRFWRHDHLDFFTWVHSLFQTLVHPKGP</sequence>
<gene>
    <name evidence="2" type="ORF">E2562_034800</name>
</gene>
<dbReference type="OrthoDB" id="6256716at2759"/>
<dbReference type="Proteomes" id="UP000479710">
    <property type="component" value="Unassembled WGS sequence"/>
</dbReference>
<feature type="transmembrane region" description="Helical" evidence="1">
    <location>
        <begin position="38"/>
        <end position="56"/>
    </location>
</feature>
<evidence type="ECO:0000313" key="3">
    <source>
        <dbReference type="Proteomes" id="UP000479710"/>
    </source>
</evidence>
<dbReference type="EMBL" id="SPHZ02000005">
    <property type="protein sequence ID" value="KAF0920333.1"/>
    <property type="molecule type" value="Genomic_DNA"/>
</dbReference>
<proteinExistence type="predicted"/>
<evidence type="ECO:0000256" key="1">
    <source>
        <dbReference type="SAM" id="Phobius"/>
    </source>
</evidence>
<dbReference type="EMBL" id="SPHZ02000005">
    <property type="protein sequence ID" value="KAF0920327.1"/>
    <property type="molecule type" value="Genomic_DNA"/>
</dbReference>
<dbReference type="EMBL" id="SPHZ02000005">
    <property type="protein sequence ID" value="KAF0920328.1"/>
    <property type="molecule type" value="Genomic_DNA"/>
</dbReference>
<accession>A0A6G1E6I1</accession>
<dbReference type="EMBL" id="SPHZ02000005">
    <property type="protein sequence ID" value="KAF0920330.1"/>
    <property type="molecule type" value="Genomic_DNA"/>
</dbReference>
<dbReference type="PANTHER" id="PTHR15231:SF4">
    <property type="entry name" value="OS01G0166400 PROTEIN"/>
    <property type="match status" value="1"/>
</dbReference>
<dbReference type="InterPro" id="IPR044215">
    <property type="entry name" value="PIG-H"/>
</dbReference>
<dbReference type="EMBL" id="SPHZ02000005">
    <property type="protein sequence ID" value="KAF0920329.1"/>
    <property type="molecule type" value="Genomic_DNA"/>
</dbReference>
<keyword evidence="1" id="KW-1133">Transmembrane helix</keyword>
<dbReference type="GO" id="GO:0006506">
    <property type="term" value="P:GPI anchor biosynthetic process"/>
    <property type="evidence" value="ECO:0007669"/>
    <property type="project" value="InterPro"/>
</dbReference>
<organism evidence="2 3">
    <name type="scientific">Oryza meyeriana var. granulata</name>
    <dbReference type="NCBI Taxonomy" id="110450"/>
    <lineage>
        <taxon>Eukaryota</taxon>
        <taxon>Viridiplantae</taxon>
        <taxon>Streptophyta</taxon>
        <taxon>Embryophyta</taxon>
        <taxon>Tracheophyta</taxon>
        <taxon>Spermatophyta</taxon>
        <taxon>Magnoliopsida</taxon>
        <taxon>Liliopsida</taxon>
        <taxon>Poales</taxon>
        <taxon>Poaceae</taxon>
        <taxon>BOP clade</taxon>
        <taxon>Oryzoideae</taxon>
        <taxon>Oryzeae</taxon>
        <taxon>Oryzinae</taxon>
        <taxon>Oryza</taxon>
        <taxon>Oryza meyeriana</taxon>
    </lineage>
</organism>
<keyword evidence="1" id="KW-0812">Transmembrane</keyword>
<dbReference type="EMBL" id="SPHZ02000005">
    <property type="protein sequence ID" value="KAF0920331.1"/>
    <property type="molecule type" value="Genomic_DNA"/>
</dbReference>
<dbReference type="EMBL" id="SPHZ02000005">
    <property type="protein sequence ID" value="KAF0920332.1"/>
    <property type="molecule type" value="Genomic_DNA"/>
</dbReference>
<dbReference type="GO" id="GO:0000506">
    <property type="term" value="C:glycosylphosphatidylinositol-N-acetylglucosaminyltransferase (GPI-GnT) complex"/>
    <property type="evidence" value="ECO:0007669"/>
    <property type="project" value="InterPro"/>
</dbReference>
<dbReference type="PANTHER" id="PTHR15231">
    <property type="entry name" value="PHOSPHATIDYLINOSITOL N-ACETYLGLUCOSAMINYLTRANSFERASE SUBUNIT H"/>
    <property type="match status" value="1"/>
</dbReference>
<comment type="caution">
    <text evidence="2">The sequence shown here is derived from an EMBL/GenBank/DDBJ whole genome shotgun (WGS) entry which is preliminary data.</text>
</comment>
<evidence type="ECO:0000313" key="2">
    <source>
        <dbReference type="EMBL" id="KAF0920327.1"/>
    </source>
</evidence>
<keyword evidence="1" id="KW-0472">Membrane</keyword>
<keyword evidence="3" id="KW-1185">Reference proteome</keyword>
<protein>
    <submittedName>
        <fullName evidence="2">Uncharacterized protein</fullName>
    </submittedName>
</protein>
<name>A0A6G1E6I1_9ORYZ</name>
<reference evidence="2 3" key="1">
    <citation type="submission" date="2019-11" db="EMBL/GenBank/DDBJ databases">
        <title>Whole genome sequence of Oryza granulata.</title>
        <authorList>
            <person name="Li W."/>
        </authorList>
    </citation>
    <scope>NUCLEOTIDE SEQUENCE [LARGE SCALE GENOMIC DNA]</scope>
    <source>
        <strain evidence="3">cv. Menghai</strain>
        <tissue evidence="2">Leaf</tissue>
    </source>
</reference>